<comment type="caution">
    <text evidence="2">The sequence shown here is derived from an EMBL/GenBank/DDBJ whole genome shotgun (WGS) entry which is preliminary data.</text>
</comment>
<feature type="compositionally biased region" description="Gly residues" evidence="1">
    <location>
        <begin position="1319"/>
        <end position="1328"/>
    </location>
</feature>
<dbReference type="EMBL" id="JADQDM010000008">
    <property type="protein sequence ID" value="MBF9222677.1"/>
    <property type="molecule type" value="Genomic_DNA"/>
</dbReference>
<sequence length="1524" mass="162509">MEPAATIRQLRFDVQTASVGLGRELPERFSRLFHAQLEAVLADELARVAAPGPVRHLPQLVLELPPIAPDRLEQDLPEHLREALRRALASLGAQAGPGQTAAADPLAGLRYYLVNGRLPWQLSTSAFELDAAVARALRQHPQALVALLRQVGQQLWPRQRLAGQLAPATIDQVIGLLAPTDAPLVRAYLTDTLAAHRRRPLVPAPEPALRQVLHELVLADLLTGWHTQFNRQAFVERQLRGLAAHYGLDLTALLLQLVAVLPLAGPPQPQATTLPGIVHTLYQQQLKSGPELQAAAPAAPPDVNAALSYYLRRGSLPPAPGPPLTLAELAAEAAQVLRQGRGALLALARAAGARKAAAGLLALLPPSQHPELIRRLALGQARPVLALLDELAGPAGAAQRPQLWQQALVHLLAFPADGATPALQRWLPVQVPGLIAAAAADGSTREQLFHYLLTGEISLRGNQLTSPAQLRRELRELLVRHDGALTDFLHLHQGRPEVLQRLAALAGFELLSQLLPTAARASQRLTATRAALAALLGEPAGQFSSSGRTSRQQLLREAYLMFHLRGRAGTAGPGANDLQRVLQVHRLPGRALLSYLRQQLHRWPVLAGSSFFKWLVDGLRGVGTYSSQQGEQLANRRKRTSKSGQREPRIEEGLFHEEASAEPEMRPVVSDSPIQEAVGSPSQRPEATRWLLAATAASRFWQKHAGSGAADLHLAWPSTAAEGLAQLAAYRPSASALAKGPAPLLRWLAAREPAQVAAWLSAQLARDSHWPGQTALLDFPLLRRLLARARPAARQGLAALESLASRELAGSQRLNALLRVAVLLGHFRPAGAGALLARLATAYGLPHRATATRLRKLGQRQPALAAAPGWQLLAAALLNPMRLSSRPATATIGPEALAGPFGLGKVVGLPEEPAATAPGRRLASGTGKPPTPDDTAPGRHDLLFHYLLHGKAPWWHAGPLLPTTLSPALQPASQPVRAFLQRHGREAAVQRHLAALADFSLLHELLPPPGVGRGRRQLVRPALAALDRSLRRPAGASQERRRLFLQEAYLAYAGAPAAVANPLAAAQRLAAASGLAWRSVLAWAAALLRQHPTLAADPFFAALLQATLAVPDAARPRRAQSATAAAGAAPFSEAAELAWGAVEHYLQQGAAPAADSAARALAALPPAQAAAVLSRARAYLGVATARQRLAALLPLTAPERVLRHWWPAAYRPLAQVARGWLHLHTLGLVQAADGPAGVWAAVLAVAVAGGARPQQLAALLDQLLRAENARRPPAQTARQVLQALLRRRVRVPGPLAALLAARAGEASAGRRAPANAAAGGAGSGGTGSGPALAPGTGAPEGRPGSLKLRPSGEEAGPTETVYIANAGLVLLWPFLVPLFDRLGYLEQRQLKAPDQAERASHLLQFLVTGEEEAPEYLLVLNKLLCGVATARPLARALPLTPAERNTAEGLLQAVITQWQALGNTSVTGLRETFLQRPGKLDFLAERVTLTVETKTVDILVDRLPWSISTIKLPWMPLPLYVTWR</sequence>
<protein>
    <submittedName>
        <fullName evidence="2">Uncharacterized protein</fullName>
    </submittedName>
</protein>
<dbReference type="InterPro" id="IPR045538">
    <property type="entry name" value="CIS_TMP"/>
</dbReference>
<dbReference type="Pfam" id="PF19268">
    <property type="entry name" value="CIS_TMP"/>
    <property type="match status" value="2"/>
</dbReference>
<keyword evidence="3" id="KW-1185">Reference proteome</keyword>
<evidence type="ECO:0000313" key="2">
    <source>
        <dbReference type="EMBL" id="MBF9222677.1"/>
    </source>
</evidence>
<accession>A0ABS0I7Y4</accession>
<dbReference type="Proteomes" id="UP000618931">
    <property type="component" value="Unassembled WGS sequence"/>
</dbReference>
<evidence type="ECO:0000313" key="3">
    <source>
        <dbReference type="Proteomes" id="UP000618931"/>
    </source>
</evidence>
<feature type="region of interest" description="Disordered" evidence="1">
    <location>
        <begin position="915"/>
        <end position="936"/>
    </location>
</feature>
<proteinExistence type="predicted"/>
<name>A0ABS0I7Y4_9BACT</name>
<gene>
    <name evidence="2" type="ORF">I2H31_16350</name>
</gene>
<feature type="compositionally biased region" description="Low complexity" evidence="1">
    <location>
        <begin position="1309"/>
        <end position="1318"/>
    </location>
</feature>
<feature type="region of interest" description="Disordered" evidence="1">
    <location>
        <begin position="1309"/>
        <end position="1354"/>
    </location>
</feature>
<dbReference type="RefSeq" id="WP_196294121.1">
    <property type="nucleotide sequence ID" value="NZ_JADQDM010000008.1"/>
</dbReference>
<organism evidence="2 3">
    <name type="scientific">Hymenobacter ruricola</name>
    <dbReference type="NCBI Taxonomy" id="2791023"/>
    <lineage>
        <taxon>Bacteria</taxon>
        <taxon>Pseudomonadati</taxon>
        <taxon>Bacteroidota</taxon>
        <taxon>Cytophagia</taxon>
        <taxon>Cytophagales</taxon>
        <taxon>Hymenobacteraceae</taxon>
        <taxon>Hymenobacter</taxon>
    </lineage>
</organism>
<feature type="compositionally biased region" description="Basic and acidic residues" evidence="1">
    <location>
        <begin position="644"/>
        <end position="665"/>
    </location>
</feature>
<feature type="compositionally biased region" description="Low complexity" evidence="1">
    <location>
        <begin position="1329"/>
        <end position="1341"/>
    </location>
</feature>
<reference evidence="2 3" key="1">
    <citation type="submission" date="2020-11" db="EMBL/GenBank/DDBJ databases">
        <authorList>
            <person name="Kim M.K."/>
        </authorList>
    </citation>
    <scope>NUCLEOTIDE SEQUENCE [LARGE SCALE GENOMIC DNA]</scope>
    <source>
        <strain evidence="2 3">BT662</strain>
    </source>
</reference>
<feature type="region of interest" description="Disordered" evidence="1">
    <location>
        <begin position="626"/>
        <end position="668"/>
    </location>
</feature>
<evidence type="ECO:0000256" key="1">
    <source>
        <dbReference type="SAM" id="MobiDB-lite"/>
    </source>
</evidence>